<dbReference type="EMBL" id="JAAGAB010000002">
    <property type="protein sequence ID" value="NDV01106.1"/>
    <property type="molecule type" value="Genomic_DNA"/>
</dbReference>
<keyword evidence="2" id="KW-0732">Signal</keyword>
<dbReference type="Proteomes" id="UP000474757">
    <property type="component" value="Unassembled WGS sequence"/>
</dbReference>
<feature type="transmembrane region" description="Helical" evidence="1">
    <location>
        <begin position="35"/>
        <end position="55"/>
    </location>
</feature>
<feature type="transmembrane region" description="Helical" evidence="1">
    <location>
        <begin position="172"/>
        <end position="189"/>
    </location>
</feature>
<feature type="transmembrane region" description="Helical" evidence="1">
    <location>
        <begin position="136"/>
        <end position="160"/>
    </location>
</feature>
<keyword evidence="4" id="KW-1185">Reference proteome</keyword>
<evidence type="ECO:0000256" key="2">
    <source>
        <dbReference type="SAM" id="SignalP"/>
    </source>
</evidence>
<feature type="transmembrane region" description="Helical" evidence="1">
    <location>
        <begin position="91"/>
        <end position="124"/>
    </location>
</feature>
<keyword evidence="1" id="KW-0812">Transmembrane</keyword>
<dbReference type="RefSeq" id="WP_163892416.1">
    <property type="nucleotide sequence ID" value="NZ_JAAFYS010000002.1"/>
</dbReference>
<gene>
    <name evidence="3" type="ORF">GZA08_09020</name>
</gene>
<evidence type="ECO:0000313" key="4">
    <source>
        <dbReference type="Proteomes" id="UP000474757"/>
    </source>
</evidence>
<accession>A0A6B2K3G8</accession>
<comment type="caution">
    <text evidence="3">The sequence shown here is derived from an EMBL/GenBank/DDBJ whole genome shotgun (WGS) entry which is preliminary data.</text>
</comment>
<keyword evidence="1" id="KW-0472">Membrane</keyword>
<dbReference type="PIRSF" id="PIRSF016919">
    <property type="entry name" value="HupE_UreJ"/>
    <property type="match status" value="1"/>
</dbReference>
<name>A0A6B2K3G8_9RHOB</name>
<evidence type="ECO:0000256" key="1">
    <source>
        <dbReference type="SAM" id="Phobius"/>
    </source>
</evidence>
<protein>
    <submittedName>
        <fullName evidence="3">HupE/UreJ family protein</fullName>
    </submittedName>
</protein>
<proteinExistence type="predicted"/>
<evidence type="ECO:0000313" key="3">
    <source>
        <dbReference type="EMBL" id="NDV01106.1"/>
    </source>
</evidence>
<feature type="chain" id="PRO_5025442687" evidence="2">
    <location>
        <begin position="20"/>
        <end position="191"/>
    </location>
</feature>
<dbReference type="InterPro" id="IPR007038">
    <property type="entry name" value="HupE_UreJ"/>
</dbReference>
<organism evidence="3 4">
    <name type="scientific">Pseudoroseicyclus tamaricis</name>
    <dbReference type="NCBI Taxonomy" id="2705421"/>
    <lineage>
        <taxon>Bacteria</taxon>
        <taxon>Pseudomonadati</taxon>
        <taxon>Pseudomonadota</taxon>
        <taxon>Alphaproteobacteria</taxon>
        <taxon>Rhodobacterales</taxon>
        <taxon>Paracoccaceae</taxon>
        <taxon>Pseudoroseicyclus</taxon>
    </lineage>
</organism>
<feature type="signal peptide" evidence="2">
    <location>
        <begin position="1"/>
        <end position="19"/>
    </location>
</feature>
<reference evidence="3 4" key="1">
    <citation type="submission" date="2020-02" db="EMBL/GenBank/DDBJ databases">
        <title>Pseudoroseicyclus tamarix, sp. nov., isolated from offshore sediment of a Tamarix chinensis forest.</title>
        <authorList>
            <person name="Gai Y."/>
        </authorList>
    </citation>
    <scope>NUCLEOTIDE SEQUENCE [LARGE SCALE GENOMIC DNA]</scope>
    <source>
        <strain evidence="3 4">CLL3-39</strain>
    </source>
</reference>
<feature type="transmembrane region" description="Helical" evidence="1">
    <location>
        <begin position="62"/>
        <end position="85"/>
    </location>
</feature>
<sequence>MKLPLYTAAATLIASPALAHLDPGTHGSLAAGLSHPVFGLDHILAMVSVGLWAVVLGGRALWALPAAFVGAMVLGYGAALAGMPLPAVEPMVLASVFILGLAVALAFAVPLGAAAGLVALFGVFHGHAHGGELGAAGALQFGVGFMLATAALHAVGVAVASLLARADIGTKVIRALGGIAALGGIWVALGG</sequence>
<dbReference type="Pfam" id="PF04955">
    <property type="entry name" value="HupE_UreJ"/>
    <property type="match status" value="1"/>
</dbReference>
<keyword evidence="1" id="KW-1133">Transmembrane helix</keyword>
<dbReference type="AlphaFoldDB" id="A0A6B2K3G8"/>